<sequence length="535" mass="58335">MDKEVTWRSLFLPLEEEVVFASLITILCPHQQQQQEMFSRRETSSEGDDHTRAASGSVLYHGADGDAMGSPLFALCGERADAIVCVLANRSVVFFDLTDGHEGPKEIRRFSMGKPHGGNLHKATCASLIPLEVVYMCRVPTMTKPPTVPHHTSSNLGVTELTSKASVSDRTIYLRGVVGSSDGRVDAFSEYGFVFGFVAHDAPVVAVAVIYCPDDLDEDRTHPSSGRSKPSRLPLSGREAERWFVTATAGMGFVTCSSEGVVYVWKQQGLIMKPEMLEKSVFPSRTFKWHIVQPSNGAWLLGGLGGAQVSLLVHTTPGMEHELRVRSTVTFEDVELRFKLPGSQFTRTTAIVSDEKLALVARGRKVYIVVFATARCELLLTAHHTVTGLFLSRCGLVAAACDSGGLLYVIIPKYMLVLGHYNVRGGGPIRSVSLHLASRLLTIVAGNGSVEVVLMPENWNDGPLSQLHCLTDLMNSTPAAKALYSLASMQKRHDDSSSDLVNATQQSAAYESLLLARMAIPEETKRYLRPSTGLV</sequence>
<evidence type="ECO:0000313" key="1">
    <source>
        <dbReference type="EMBL" id="EKF38638.1"/>
    </source>
</evidence>
<comment type="caution">
    <text evidence="1">The sequence shown here is derived from an EMBL/GenBank/DDBJ whole genome shotgun (WGS) entry which is preliminary data.</text>
</comment>
<dbReference type="Proteomes" id="UP000007350">
    <property type="component" value="Unassembled WGS sequence"/>
</dbReference>
<dbReference type="AlphaFoldDB" id="K2MTT9"/>
<reference evidence="1 2" key="1">
    <citation type="journal article" date="2012" name="BMC Genomics">
        <title>Comparative genomic analysis of human infective Trypanosoma cruzi lineages with the bat-restricted subspecies T. cruzi marinkellei.</title>
        <authorList>
            <person name="Franzen O."/>
            <person name="Talavera-Lopez C."/>
            <person name="Ochaya S."/>
            <person name="Butler C.E."/>
            <person name="Messenger L.A."/>
            <person name="Lewis M.D."/>
            <person name="Llewellyn M.S."/>
            <person name="Marinkelle C.J."/>
            <person name="Tyler K.M."/>
            <person name="Miles M.A."/>
            <person name="Andersson B."/>
        </authorList>
    </citation>
    <scope>NUCLEOTIDE SEQUENCE [LARGE SCALE GENOMIC DNA]</scope>
    <source>
        <strain evidence="1 2">B7</strain>
    </source>
</reference>
<organism evidence="1 2">
    <name type="scientific">Trypanosoma cruzi marinkellei</name>
    <dbReference type="NCBI Taxonomy" id="85056"/>
    <lineage>
        <taxon>Eukaryota</taxon>
        <taxon>Discoba</taxon>
        <taxon>Euglenozoa</taxon>
        <taxon>Kinetoplastea</taxon>
        <taxon>Metakinetoplastina</taxon>
        <taxon>Trypanosomatida</taxon>
        <taxon>Trypanosomatidae</taxon>
        <taxon>Trypanosoma</taxon>
        <taxon>Schizotrypanum</taxon>
    </lineage>
</organism>
<dbReference type="SUPFAM" id="SSF50998">
    <property type="entry name" value="Quinoprotein alcohol dehydrogenase-like"/>
    <property type="match status" value="1"/>
</dbReference>
<gene>
    <name evidence="1" type="ORF">MOQ_001151</name>
</gene>
<dbReference type="InterPro" id="IPR011047">
    <property type="entry name" value="Quinoprotein_ADH-like_sf"/>
</dbReference>
<name>K2MTT9_TRYCR</name>
<keyword evidence="2" id="KW-1185">Reference proteome</keyword>
<protein>
    <submittedName>
        <fullName evidence="1">Uncharacterized protein</fullName>
    </submittedName>
</protein>
<proteinExistence type="predicted"/>
<dbReference type="OrthoDB" id="272826at2759"/>
<dbReference type="EMBL" id="AHKC01005199">
    <property type="protein sequence ID" value="EKF38638.1"/>
    <property type="molecule type" value="Genomic_DNA"/>
</dbReference>
<evidence type="ECO:0000313" key="2">
    <source>
        <dbReference type="Proteomes" id="UP000007350"/>
    </source>
</evidence>
<accession>K2MTT9</accession>